<accession>A0ABQ1N9P1</accession>
<dbReference type="InterPro" id="IPR011204">
    <property type="entry name" value="Virulence_RhuM-like"/>
</dbReference>
<dbReference type="PANTHER" id="PTHR35810:SF1">
    <property type="entry name" value="CYTOPLASMIC PROTEIN"/>
    <property type="match status" value="1"/>
</dbReference>
<protein>
    <recommendedName>
        <fullName evidence="3">Cell filamentation protein Fic</fullName>
    </recommendedName>
</protein>
<dbReference type="RefSeq" id="WP_188467724.1">
    <property type="nucleotide sequence ID" value="NZ_BAABHU010000023.1"/>
</dbReference>
<sequence length="347" mass="40430">MENSLTPNQSEFLLYVSQSGDIKVDVLLHDETVWLTQKGMQELFEKAKSTISEHIKNVFEEGELNEEVVVRDFRTTSPHGAIEGKTQENTVKYYNLDVIISVGYRVKSQRGTQFRIWATKVLREYIIKGFAMDDQRLKQGSALFGKDYFDELLERIREIRASERRFYQKITDIYAQCSIDYDPKAEITQIFYKTVQNKLHWAITGHTAAEIIKERANAAKPFMGLTTWKNAPQGKILKTDVSVAKNYLNEKEIRDLNRIVTMYLDFAELQAERQVPMKMTDWVARLDAFLQFNEYNVLKDAGKISATIAKQLAEKEYNKFRVVQDKNFESDFDKEVKRITKKGKNKK</sequence>
<proteinExistence type="predicted"/>
<dbReference type="PANTHER" id="PTHR35810">
    <property type="entry name" value="CYTOPLASMIC PROTEIN-RELATED"/>
    <property type="match status" value="1"/>
</dbReference>
<dbReference type="Pfam" id="PF13310">
    <property type="entry name" value="Virulence_RhuM"/>
    <property type="match status" value="1"/>
</dbReference>
<keyword evidence="2" id="KW-1185">Reference proteome</keyword>
<name>A0ABQ1N9P1_9BACT</name>
<dbReference type="EMBL" id="BMEC01000023">
    <property type="protein sequence ID" value="GGC55281.1"/>
    <property type="molecule type" value="Genomic_DNA"/>
</dbReference>
<reference evidence="2" key="1">
    <citation type="journal article" date="2019" name="Int. J. Syst. Evol. Microbiol.">
        <title>The Global Catalogue of Microorganisms (GCM) 10K type strain sequencing project: providing services to taxonomists for standard genome sequencing and annotation.</title>
        <authorList>
            <consortium name="The Broad Institute Genomics Platform"/>
            <consortium name="The Broad Institute Genome Sequencing Center for Infectious Disease"/>
            <person name="Wu L."/>
            <person name="Ma J."/>
        </authorList>
    </citation>
    <scope>NUCLEOTIDE SEQUENCE [LARGE SCALE GENOMIC DNA]</scope>
    <source>
        <strain evidence="2">CGMCC 1.10832</strain>
    </source>
</reference>
<organism evidence="1 2">
    <name type="scientific">Marivirga lumbricoides</name>
    <dbReference type="NCBI Taxonomy" id="1046115"/>
    <lineage>
        <taxon>Bacteria</taxon>
        <taxon>Pseudomonadati</taxon>
        <taxon>Bacteroidota</taxon>
        <taxon>Cytophagia</taxon>
        <taxon>Cytophagales</taxon>
        <taxon>Marivirgaceae</taxon>
        <taxon>Marivirga</taxon>
    </lineage>
</organism>
<dbReference type="PIRSF" id="PIRSF015268">
    <property type="entry name" value="Virulence_RhuM"/>
    <property type="match status" value="1"/>
</dbReference>
<gene>
    <name evidence="1" type="ORF">GCM10011506_46170</name>
</gene>
<evidence type="ECO:0000313" key="2">
    <source>
        <dbReference type="Proteomes" id="UP000636010"/>
    </source>
</evidence>
<evidence type="ECO:0008006" key="3">
    <source>
        <dbReference type="Google" id="ProtNLM"/>
    </source>
</evidence>
<dbReference type="Proteomes" id="UP000636010">
    <property type="component" value="Unassembled WGS sequence"/>
</dbReference>
<comment type="caution">
    <text evidence="1">The sequence shown here is derived from an EMBL/GenBank/DDBJ whole genome shotgun (WGS) entry which is preliminary data.</text>
</comment>
<evidence type="ECO:0000313" key="1">
    <source>
        <dbReference type="EMBL" id="GGC55281.1"/>
    </source>
</evidence>